<dbReference type="OMA" id="LADKEPF"/>
<evidence type="ECO:0000313" key="4">
    <source>
        <dbReference type="Proteomes" id="UP000019132"/>
    </source>
</evidence>
<dbReference type="EnsemblProtists" id="PYU1_T014652">
    <property type="protein sequence ID" value="PYU1_T014652"/>
    <property type="gene ID" value="PYU1_G014621"/>
</dbReference>
<feature type="compositionally biased region" description="Low complexity" evidence="1">
    <location>
        <begin position="36"/>
        <end position="46"/>
    </location>
</feature>
<feature type="compositionally biased region" description="Low complexity" evidence="1">
    <location>
        <begin position="12"/>
        <end position="28"/>
    </location>
</feature>
<dbReference type="AlphaFoldDB" id="K3XBQ3"/>
<feature type="domain" description="PX" evidence="2">
    <location>
        <begin position="54"/>
        <end position="159"/>
    </location>
</feature>
<dbReference type="InParanoid" id="K3XBQ3"/>
<dbReference type="GO" id="GO:0035091">
    <property type="term" value="F:phosphatidylinositol binding"/>
    <property type="evidence" value="ECO:0007669"/>
    <property type="project" value="InterPro"/>
</dbReference>
<dbReference type="Pfam" id="PF00787">
    <property type="entry name" value="PX"/>
    <property type="match status" value="1"/>
</dbReference>
<accession>K3XBQ3</accession>
<dbReference type="InterPro" id="IPR036871">
    <property type="entry name" value="PX_dom_sf"/>
</dbReference>
<dbReference type="EMBL" id="GL376576">
    <property type="status" value="NOT_ANNOTATED_CDS"/>
    <property type="molecule type" value="Genomic_DNA"/>
</dbReference>
<proteinExistence type="predicted"/>
<dbReference type="InterPro" id="IPR001683">
    <property type="entry name" value="PX_dom"/>
</dbReference>
<feature type="region of interest" description="Disordered" evidence="1">
    <location>
        <begin position="1"/>
        <end position="52"/>
    </location>
</feature>
<dbReference type="SUPFAM" id="SSF64268">
    <property type="entry name" value="PX domain"/>
    <property type="match status" value="1"/>
</dbReference>
<evidence type="ECO:0000259" key="2">
    <source>
        <dbReference type="PROSITE" id="PS50195"/>
    </source>
</evidence>
<reference evidence="3" key="3">
    <citation type="submission" date="2015-02" db="UniProtKB">
        <authorList>
            <consortium name="EnsemblProtists"/>
        </authorList>
    </citation>
    <scope>IDENTIFICATION</scope>
    <source>
        <strain evidence="3">DAOM BR144</strain>
    </source>
</reference>
<dbReference type="PROSITE" id="PS50195">
    <property type="entry name" value="PX"/>
    <property type="match status" value="1"/>
</dbReference>
<dbReference type="CDD" id="cd06093">
    <property type="entry name" value="PX_domain"/>
    <property type="match status" value="1"/>
</dbReference>
<dbReference type="eggNOG" id="ENOG502S7N3">
    <property type="taxonomic scope" value="Eukaryota"/>
</dbReference>
<dbReference type="HOGENOM" id="CLU_108707_0_0_1"/>
<dbReference type="Proteomes" id="UP000019132">
    <property type="component" value="Unassembled WGS sequence"/>
</dbReference>
<dbReference type="Gene3D" id="3.30.1520.10">
    <property type="entry name" value="Phox-like domain"/>
    <property type="match status" value="1"/>
</dbReference>
<dbReference type="VEuPathDB" id="FungiDB:PYU1_G014621"/>
<reference evidence="4" key="2">
    <citation type="submission" date="2010-04" db="EMBL/GenBank/DDBJ databases">
        <authorList>
            <person name="Buell R."/>
            <person name="Hamilton J."/>
            <person name="Hostetler J."/>
        </authorList>
    </citation>
    <scope>NUCLEOTIDE SEQUENCE [LARGE SCALE GENOMIC DNA]</scope>
    <source>
        <strain evidence="4">DAOM:BR144</strain>
    </source>
</reference>
<name>K3XBQ3_GLOUD</name>
<organism evidence="3 4">
    <name type="scientific">Globisporangium ultimum (strain ATCC 200006 / CBS 805.95 / DAOM BR144)</name>
    <name type="common">Pythium ultimum</name>
    <dbReference type="NCBI Taxonomy" id="431595"/>
    <lineage>
        <taxon>Eukaryota</taxon>
        <taxon>Sar</taxon>
        <taxon>Stramenopiles</taxon>
        <taxon>Oomycota</taxon>
        <taxon>Peronosporomycetes</taxon>
        <taxon>Pythiales</taxon>
        <taxon>Pythiaceae</taxon>
        <taxon>Globisporangium</taxon>
    </lineage>
</organism>
<dbReference type="STRING" id="431595.K3XBQ3"/>
<evidence type="ECO:0000313" key="3">
    <source>
        <dbReference type="EnsemblProtists" id="PYU1_T014652"/>
    </source>
</evidence>
<keyword evidence="4" id="KW-1185">Reference proteome</keyword>
<evidence type="ECO:0000256" key="1">
    <source>
        <dbReference type="SAM" id="MobiDB-lite"/>
    </source>
</evidence>
<sequence length="159" mass="16777">MGCTQSTPVQEPVAVAPASNVSAAPGSSQPAAVPTSNGSSASKNSSTDVAPPSAPGIKKFFTVTGVSITEQGIVYYHIEATDSSATLKKRFNDFKALYVRLANSSLLPPLPQSNLGTIFRGKHNQDLLKEREEQFEVIMNSIGNNAAFANDDAFKAFLA</sequence>
<reference evidence="4" key="1">
    <citation type="journal article" date="2010" name="Genome Biol.">
        <title>Genome sequence of the necrotrophic plant pathogen Pythium ultimum reveals original pathogenicity mechanisms and effector repertoire.</title>
        <authorList>
            <person name="Levesque C.A."/>
            <person name="Brouwer H."/>
            <person name="Cano L."/>
            <person name="Hamilton J.P."/>
            <person name="Holt C."/>
            <person name="Huitema E."/>
            <person name="Raffaele S."/>
            <person name="Robideau G.P."/>
            <person name="Thines M."/>
            <person name="Win J."/>
            <person name="Zerillo M.M."/>
            <person name="Beakes G.W."/>
            <person name="Boore J.L."/>
            <person name="Busam D."/>
            <person name="Dumas B."/>
            <person name="Ferriera S."/>
            <person name="Fuerstenberg S.I."/>
            <person name="Gachon C.M."/>
            <person name="Gaulin E."/>
            <person name="Govers F."/>
            <person name="Grenville-Briggs L."/>
            <person name="Horner N."/>
            <person name="Hostetler J."/>
            <person name="Jiang R.H."/>
            <person name="Johnson J."/>
            <person name="Krajaejun T."/>
            <person name="Lin H."/>
            <person name="Meijer H.J."/>
            <person name="Moore B."/>
            <person name="Morris P."/>
            <person name="Phuntmart V."/>
            <person name="Puiu D."/>
            <person name="Shetty J."/>
            <person name="Stajich J.E."/>
            <person name="Tripathy S."/>
            <person name="Wawra S."/>
            <person name="van West P."/>
            <person name="Whitty B.R."/>
            <person name="Coutinho P.M."/>
            <person name="Henrissat B."/>
            <person name="Martin F."/>
            <person name="Thomas P.D."/>
            <person name="Tyler B.M."/>
            <person name="De Vries R.P."/>
            <person name="Kamoun S."/>
            <person name="Yandell M."/>
            <person name="Tisserat N."/>
            <person name="Buell C.R."/>
        </authorList>
    </citation>
    <scope>NUCLEOTIDE SEQUENCE</scope>
    <source>
        <strain evidence="4">DAOM:BR144</strain>
    </source>
</reference>
<protein>
    <recommendedName>
        <fullName evidence="2">PX domain-containing protein</fullName>
    </recommendedName>
</protein>